<evidence type="ECO:0000256" key="11">
    <source>
        <dbReference type="ARBA" id="ARBA00048954"/>
    </source>
</evidence>
<dbReference type="PROSITE" id="PS51199">
    <property type="entry name" value="SF4_HELICASE"/>
    <property type="match status" value="1"/>
</dbReference>
<dbReference type="Pfam" id="PF03796">
    <property type="entry name" value="DnaB_C"/>
    <property type="match status" value="1"/>
</dbReference>
<keyword evidence="5 13" id="KW-0378">Hydrolase</keyword>
<evidence type="ECO:0000256" key="4">
    <source>
        <dbReference type="ARBA" id="ARBA00022741"/>
    </source>
</evidence>
<comment type="function">
    <text evidence="10 13">The main replicative DNA helicase, it participates in initiation and elongation during chromosome replication. Travels ahead of the DNA replisome, separating dsDNA into templates for DNA synthesis. A processive ATP-dependent 5'-3' DNA helicase it has DNA-dependent ATPase activity.</text>
</comment>
<dbReference type="GO" id="GO:0005524">
    <property type="term" value="F:ATP binding"/>
    <property type="evidence" value="ECO:0007669"/>
    <property type="project" value="UniProtKB-UniRule"/>
</dbReference>
<evidence type="ECO:0000256" key="12">
    <source>
        <dbReference type="NCBIfam" id="TIGR00665"/>
    </source>
</evidence>
<feature type="compositionally biased region" description="Acidic residues" evidence="14">
    <location>
        <begin position="504"/>
        <end position="515"/>
    </location>
</feature>
<accession>A0A316KUR2</accession>
<dbReference type="InterPro" id="IPR016136">
    <property type="entry name" value="DNA_helicase_N/primase_C"/>
</dbReference>
<reference evidence="16 17" key="1">
    <citation type="submission" date="2018-05" db="EMBL/GenBank/DDBJ databases">
        <title>Complete genome sequence of Flagellimonas aquimarina ECD12 isolated from seaweed Ecklonia cava.</title>
        <authorList>
            <person name="Choi S."/>
            <person name="Seong C."/>
        </authorList>
    </citation>
    <scope>NUCLEOTIDE SEQUENCE [LARGE SCALE GENOMIC DNA]</scope>
    <source>
        <strain evidence="16 17">ECD12</strain>
    </source>
</reference>
<evidence type="ECO:0000313" key="16">
    <source>
        <dbReference type="EMBL" id="PWL37386.1"/>
    </source>
</evidence>
<evidence type="ECO:0000256" key="3">
    <source>
        <dbReference type="ARBA" id="ARBA00022705"/>
    </source>
</evidence>
<dbReference type="GO" id="GO:0016887">
    <property type="term" value="F:ATP hydrolysis activity"/>
    <property type="evidence" value="ECO:0007669"/>
    <property type="project" value="RHEA"/>
</dbReference>
<dbReference type="GO" id="GO:1990077">
    <property type="term" value="C:primosome complex"/>
    <property type="evidence" value="ECO:0007669"/>
    <property type="project" value="UniProtKB-UniRule"/>
</dbReference>
<evidence type="ECO:0000256" key="9">
    <source>
        <dbReference type="ARBA" id="ARBA00023235"/>
    </source>
</evidence>
<dbReference type="InterPro" id="IPR003593">
    <property type="entry name" value="AAA+_ATPase"/>
</dbReference>
<dbReference type="InterPro" id="IPR036185">
    <property type="entry name" value="DNA_heli_DnaB-like_N_sf"/>
</dbReference>
<keyword evidence="6 13" id="KW-0347">Helicase</keyword>
<evidence type="ECO:0000256" key="1">
    <source>
        <dbReference type="ARBA" id="ARBA00008428"/>
    </source>
</evidence>
<name>A0A316KUR2_9FLAO</name>
<evidence type="ECO:0000256" key="8">
    <source>
        <dbReference type="ARBA" id="ARBA00023125"/>
    </source>
</evidence>
<organism evidence="16 17">
    <name type="scientific">Flagellimonas aquimarina</name>
    <dbReference type="NCBI Taxonomy" id="2201895"/>
    <lineage>
        <taxon>Bacteria</taxon>
        <taxon>Pseudomonadati</taxon>
        <taxon>Bacteroidota</taxon>
        <taxon>Flavobacteriia</taxon>
        <taxon>Flavobacteriales</taxon>
        <taxon>Flavobacteriaceae</taxon>
        <taxon>Flagellimonas</taxon>
    </lineage>
</organism>
<proteinExistence type="inferred from homology"/>
<dbReference type="EMBL" id="QGEG01000006">
    <property type="protein sequence ID" value="PWL37386.1"/>
    <property type="molecule type" value="Genomic_DNA"/>
</dbReference>
<keyword evidence="9" id="KW-0413">Isomerase</keyword>
<evidence type="ECO:0000259" key="15">
    <source>
        <dbReference type="PROSITE" id="PS51199"/>
    </source>
</evidence>
<evidence type="ECO:0000256" key="2">
    <source>
        <dbReference type="ARBA" id="ARBA00022515"/>
    </source>
</evidence>
<dbReference type="PANTHER" id="PTHR30153:SF2">
    <property type="entry name" value="REPLICATIVE DNA HELICASE"/>
    <property type="match status" value="1"/>
</dbReference>
<keyword evidence="7 13" id="KW-0067">ATP-binding</keyword>
<dbReference type="Proteomes" id="UP000245762">
    <property type="component" value="Unassembled WGS sequence"/>
</dbReference>
<dbReference type="GO" id="GO:0003677">
    <property type="term" value="F:DNA binding"/>
    <property type="evidence" value="ECO:0007669"/>
    <property type="project" value="UniProtKB-UniRule"/>
</dbReference>
<dbReference type="CDD" id="cd00984">
    <property type="entry name" value="DnaB_C"/>
    <property type="match status" value="1"/>
</dbReference>
<keyword evidence="8 13" id="KW-0238">DNA-binding</keyword>
<dbReference type="GO" id="GO:0043139">
    <property type="term" value="F:5'-3' DNA helicase activity"/>
    <property type="evidence" value="ECO:0007669"/>
    <property type="project" value="UniProtKB-EC"/>
</dbReference>
<evidence type="ECO:0000256" key="6">
    <source>
        <dbReference type="ARBA" id="ARBA00022806"/>
    </source>
</evidence>
<dbReference type="SUPFAM" id="SSF52540">
    <property type="entry name" value="P-loop containing nucleoside triphosphate hydrolases"/>
    <property type="match status" value="1"/>
</dbReference>
<dbReference type="AlphaFoldDB" id="A0A316KUR2"/>
<comment type="similarity">
    <text evidence="1 13">Belongs to the helicase family. DnaB subfamily.</text>
</comment>
<evidence type="ECO:0000256" key="5">
    <source>
        <dbReference type="ARBA" id="ARBA00022801"/>
    </source>
</evidence>
<evidence type="ECO:0000313" key="17">
    <source>
        <dbReference type="Proteomes" id="UP000245762"/>
    </source>
</evidence>
<keyword evidence="4 13" id="KW-0547">Nucleotide-binding</keyword>
<gene>
    <name evidence="16" type="primary">dnaB</name>
    <name evidence="16" type="ORF">DKG77_16600</name>
</gene>
<dbReference type="SUPFAM" id="SSF48024">
    <property type="entry name" value="N-terminal domain of DnaB helicase"/>
    <property type="match status" value="1"/>
</dbReference>
<dbReference type="InterPro" id="IPR007694">
    <property type="entry name" value="DNA_helicase_DnaB-like_C"/>
</dbReference>
<dbReference type="RefSeq" id="WP_109665695.1">
    <property type="nucleotide sequence ID" value="NZ_QGEG01000006.1"/>
</dbReference>
<dbReference type="OrthoDB" id="9773982at2"/>
<evidence type="ECO:0000256" key="14">
    <source>
        <dbReference type="SAM" id="MobiDB-lite"/>
    </source>
</evidence>
<dbReference type="FunFam" id="3.40.50.300:FF:000076">
    <property type="entry name" value="Replicative DNA helicase"/>
    <property type="match status" value="1"/>
</dbReference>
<evidence type="ECO:0000256" key="7">
    <source>
        <dbReference type="ARBA" id="ARBA00022840"/>
    </source>
</evidence>
<dbReference type="GO" id="GO:0006269">
    <property type="term" value="P:DNA replication, synthesis of primer"/>
    <property type="evidence" value="ECO:0007669"/>
    <property type="project" value="UniProtKB-UniRule"/>
</dbReference>
<dbReference type="GO" id="GO:0042802">
    <property type="term" value="F:identical protein binding"/>
    <property type="evidence" value="ECO:0007669"/>
    <property type="project" value="UniProtKB-ARBA"/>
</dbReference>
<dbReference type="SMART" id="SM00382">
    <property type="entry name" value="AAA"/>
    <property type="match status" value="1"/>
</dbReference>
<dbReference type="Pfam" id="PF00772">
    <property type="entry name" value="DnaB"/>
    <property type="match status" value="1"/>
</dbReference>
<feature type="domain" description="SF4 helicase" evidence="15">
    <location>
        <begin position="194"/>
        <end position="469"/>
    </location>
</feature>
<dbReference type="InterPro" id="IPR027417">
    <property type="entry name" value="P-loop_NTPase"/>
</dbReference>
<dbReference type="FunFam" id="1.10.860.10:FF:000001">
    <property type="entry name" value="Replicative DNA helicase"/>
    <property type="match status" value="1"/>
</dbReference>
<feature type="region of interest" description="Disordered" evidence="14">
    <location>
        <begin position="477"/>
        <end position="515"/>
    </location>
</feature>
<dbReference type="EC" id="5.6.2.3" evidence="12 13"/>
<evidence type="ECO:0000256" key="13">
    <source>
        <dbReference type="RuleBase" id="RU362085"/>
    </source>
</evidence>
<sequence length="515" mass="57375">MDKPSPIIGHKVDKSTLINLERGKIPPQAVDLEEVVIGAMMIDKKGVDEVIDILHPDVFYKDAHRYIYEAIFKLFESSEPVDLLTVSSQLKKDGRLEMVGGDFYLIKLTQKVASSAHIEFHARIILQKYIQRSLIKISNEIIEDSYSDSKDVFDLLDNAEAKLYEVTQGNLKRSAETAQNLVIQAKKKIEEISNKEGLSGIPSGFDKLDKLTSGWQPSDLIIVAARPGMGKTALTLSMARNIAVNSEIPVAFFSLEMSSVQLITRLISSETGLSSEKLRTGRLEKHEWEQLNVKVKALEKAPLFIDDTPSLSIFDLRAKARRLASQHGIKLIVIDYLQLMTAGGSQKGGNREQEISTISRNLKALAKELSVPVIALSQLSRAVETRGGSKRPILSDLRESGAIEQDADIVSFIYRPEYYKIDEWDDEERTPTQGQAEFIVAKHRNGGLDNIRLKFVGALGKFDNLDDFDSPFEFQSKMNADEENPFATPNLPSANEAFGSAMNSDDDPDDNDVPF</sequence>
<comment type="caution">
    <text evidence="16">The sequence shown here is derived from an EMBL/GenBank/DDBJ whole genome shotgun (WGS) entry which is preliminary data.</text>
</comment>
<dbReference type="InterPro" id="IPR007692">
    <property type="entry name" value="DNA_helicase_DnaB"/>
</dbReference>
<dbReference type="InterPro" id="IPR007693">
    <property type="entry name" value="DNA_helicase_DnaB-like_N"/>
</dbReference>
<comment type="catalytic activity">
    <reaction evidence="11 13">
        <text>ATP + H2O = ADP + phosphate + H(+)</text>
        <dbReference type="Rhea" id="RHEA:13065"/>
        <dbReference type="ChEBI" id="CHEBI:15377"/>
        <dbReference type="ChEBI" id="CHEBI:15378"/>
        <dbReference type="ChEBI" id="CHEBI:30616"/>
        <dbReference type="ChEBI" id="CHEBI:43474"/>
        <dbReference type="ChEBI" id="CHEBI:456216"/>
        <dbReference type="EC" id="5.6.2.3"/>
    </reaction>
</comment>
<dbReference type="PANTHER" id="PTHR30153">
    <property type="entry name" value="REPLICATIVE DNA HELICASE DNAB"/>
    <property type="match status" value="1"/>
</dbReference>
<evidence type="ECO:0000256" key="10">
    <source>
        <dbReference type="ARBA" id="ARBA00044932"/>
    </source>
</evidence>
<dbReference type="Gene3D" id="1.10.860.10">
    <property type="entry name" value="DNAb Helicase, Chain A"/>
    <property type="match status" value="1"/>
</dbReference>
<keyword evidence="3 13" id="KW-0235">DNA replication</keyword>
<keyword evidence="2 13" id="KW-0639">Primosome</keyword>
<keyword evidence="17" id="KW-1185">Reference proteome</keyword>
<dbReference type="GO" id="GO:0005829">
    <property type="term" value="C:cytosol"/>
    <property type="evidence" value="ECO:0007669"/>
    <property type="project" value="TreeGrafter"/>
</dbReference>
<dbReference type="NCBIfam" id="TIGR00665">
    <property type="entry name" value="DnaB"/>
    <property type="match status" value="1"/>
</dbReference>
<dbReference type="Gene3D" id="3.40.50.300">
    <property type="entry name" value="P-loop containing nucleotide triphosphate hydrolases"/>
    <property type="match status" value="1"/>
</dbReference>
<protein>
    <recommendedName>
        <fullName evidence="12 13">Replicative DNA helicase</fullName>
        <ecNumber evidence="12 13">5.6.2.3</ecNumber>
    </recommendedName>
</protein>